<feature type="compositionally biased region" description="Low complexity" evidence="1">
    <location>
        <begin position="64"/>
        <end position="75"/>
    </location>
</feature>
<evidence type="ECO:0000313" key="3">
    <source>
        <dbReference type="Proteomes" id="UP001237642"/>
    </source>
</evidence>
<dbReference type="EMBL" id="JAUIZM010000001">
    <property type="protein sequence ID" value="KAK1403489.1"/>
    <property type="molecule type" value="Genomic_DNA"/>
</dbReference>
<feature type="region of interest" description="Disordered" evidence="1">
    <location>
        <begin position="58"/>
        <end position="100"/>
    </location>
</feature>
<organism evidence="2 3">
    <name type="scientific">Heracleum sosnowskyi</name>
    <dbReference type="NCBI Taxonomy" id="360622"/>
    <lineage>
        <taxon>Eukaryota</taxon>
        <taxon>Viridiplantae</taxon>
        <taxon>Streptophyta</taxon>
        <taxon>Embryophyta</taxon>
        <taxon>Tracheophyta</taxon>
        <taxon>Spermatophyta</taxon>
        <taxon>Magnoliopsida</taxon>
        <taxon>eudicotyledons</taxon>
        <taxon>Gunneridae</taxon>
        <taxon>Pentapetalae</taxon>
        <taxon>asterids</taxon>
        <taxon>campanulids</taxon>
        <taxon>Apiales</taxon>
        <taxon>Apiaceae</taxon>
        <taxon>Apioideae</taxon>
        <taxon>apioid superclade</taxon>
        <taxon>Tordylieae</taxon>
        <taxon>Tordyliinae</taxon>
        <taxon>Heracleum</taxon>
    </lineage>
</organism>
<proteinExistence type="predicted"/>
<dbReference type="AlphaFoldDB" id="A0AAD8NB69"/>
<evidence type="ECO:0000256" key="1">
    <source>
        <dbReference type="SAM" id="MobiDB-lite"/>
    </source>
</evidence>
<comment type="caution">
    <text evidence="2">The sequence shown here is derived from an EMBL/GenBank/DDBJ whole genome shotgun (WGS) entry which is preliminary data.</text>
</comment>
<feature type="compositionally biased region" description="Low complexity" evidence="1">
    <location>
        <begin position="19"/>
        <end position="44"/>
    </location>
</feature>
<feature type="compositionally biased region" description="Polar residues" evidence="1">
    <location>
        <begin position="78"/>
        <end position="100"/>
    </location>
</feature>
<gene>
    <name evidence="2" type="ORF">POM88_003094</name>
</gene>
<feature type="region of interest" description="Disordered" evidence="1">
    <location>
        <begin position="173"/>
        <end position="202"/>
    </location>
</feature>
<dbReference type="PANTHER" id="PTHR33132">
    <property type="entry name" value="OSJNBB0118P14.9 PROTEIN"/>
    <property type="match status" value="1"/>
</dbReference>
<reference evidence="2" key="1">
    <citation type="submission" date="2023-02" db="EMBL/GenBank/DDBJ databases">
        <title>Genome of toxic invasive species Heracleum sosnowskyi carries increased number of genes despite the absence of recent whole-genome duplications.</title>
        <authorList>
            <person name="Schelkunov M."/>
            <person name="Shtratnikova V."/>
            <person name="Makarenko M."/>
            <person name="Klepikova A."/>
            <person name="Omelchenko D."/>
            <person name="Novikova G."/>
            <person name="Obukhova E."/>
            <person name="Bogdanov V."/>
            <person name="Penin A."/>
            <person name="Logacheva M."/>
        </authorList>
    </citation>
    <scope>NUCLEOTIDE SEQUENCE</scope>
    <source>
        <strain evidence="2">Hsosn_3</strain>
        <tissue evidence="2">Leaf</tissue>
    </source>
</reference>
<feature type="compositionally biased region" description="Polar residues" evidence="1">
    <location>
        <begin position="1"/>
        <end position="11"/>
    </location>
</feature>
<sequence length="202" mass="21848">MATSTRKTGNNGPVLRSQSPSGRFYSPRSSGSSPFASSSTTFSSHQSTFLHRSVSPTRVNLHGSSTSPSSSVKFSINRPGSPSRSISATSRNQVVKKSGNNPITRQKRTCMCSPTNHPGSFRCSMHKNVANQAPSASYPANRLNARRSAMTNSLVRIGTVEGELVKRALSALIRPSSHSQKRRGSFQPRPSRLSVMSKAEER</sequence>
<evidence type="ECO:0000313" key="2">
    <source>
        <dbReference type="EMBL" id="KAK1403489.1"/>
    </source>
</evidence>
<dbReference type="PANTHER" id="PTHR33132:SF135">
    <property type="entry name" value="OS02G0799700 PROTEIN"/>
    <property type="match status" value="1"/>
</dbReference>
<protein>
    <submittedName>
        <fullName evidence="2">Vitamin K-dependent S</fullName>
    </submittedName>
</protein>
<reference evidence="2" key="2">
    <citation type="submission" date="2023-05" db="EMBL/GenBank/DDBJ databases">
        <authorList>
            <person name="Schelkunov M.I."/>
        </authorList>
    </citation>
    <scope>NUCLEOTIDE SEQUENCE</scope>
    <source>
        <strain evidence="2">Hsosn_3</strain>
        <tissue evidence="2">Leaf</tissue>
    </source>
</reference>
<accession>A0AAD8NB69</accession>
<keyword evidence="3" id="KW-1185">Reference proteome</keyword>
<name>A0AAD8NB69_9APIA</name>
<feature type="region of interest" description="Disordered" evidence="1">
    <location>
        <begin position="1"/>
        <end position="44"/>
    </location>
</feature>
<dbReference type="Proteomes" id="UP001237642">
    <property type="component" value="Unassembled WGS sequence"/>
</dbReference>